<dbReference type="InterPro" id="IPR021514">
    <property type="entry name" value="DUF3176"/>
</dbReference>
<organism evidence="3 4">
    <name type="scientific">Phaeosphaeria nodorum (strain SN15 / ATCC MYA-4574 / FGSC 10173)</name>
    <name type="common">Glume blotch fungus</name>
    <name type="synonym">Parastagonospora nodorum</name>
    <dbReference type="NCBI Taxonomy" id="321614"/>
    <lineage>
        <taxon>Eukaryota</taxon>
        <taxon>Fungi</taxon>
        <taxon>Dikarya</taxon>
        <taxon>Ascomycota</taxon>
        <taxon>Pezizomycotina</taxon>
        <taxon>Dothideomycetes</taxon>
        <taxon>Pleosporomycetidae</taxon>
        <taxon>Pleosporales</taxon>
        <taxon>Pleosporineae</taxon>
        <taxon>Phaeosphaeriaceae</taxon>
        <taxon>Parastagonospora</taxon>
    </lineage>
</organism>
<dbReference type="OrthoDB" id="5357734at2759"/>
<dbReference type="VEuPathDB" id="FungiDB:JI435_104160"/>
<dbReference type="PANTHER" id="PTHR37576:SF2">
    <property type="entry name" value="DEFECT AT LOW TEMPERATURE PROTEIN 1"/>
    <property type="match status" value="1"/>
</dbReference>
<sequence>MPESPNFSPQFSRLAVNLSFPHNTFEVKMIYTSISPVSPEDDTHHNRNDDDAVSILSNAAPPSGYQAYRPPPTQEYTHSPMRSQQQATSYSSPSVTYTPAPASSTPSPPAQNPLSRPGRFPSRTPSPPKTPISTLGFRSQLLSNRDRGQTYTEVLPWTESTHLHSAPAAHDSRPGVGVSAGTRQEAKQYHRSPRHLKRTWRAGCMRRFPWKGAMAMGMLCMLTGSCTALLYASDKSTPESWPAGIQPPTYLSIMEILICLMTLGALGEGVAISFWTGLLRGTTIGKINDVYCLRTLWSASRALARLQLKKVGFATLVSAISLSRGPLFQRALVLREGKYELHVVYVALGMVVSYTSILSTMPLYHGYWHLGRSVSLNPLEIARAFGAPMFDGLDGNVTAGDIEVEMGVLAVRLGAVERNGKEKALRVECTEKINVRKPIEGEIFG</sequence>
<feature type="transmembrane region" description="Helical" evidence="2">
    <location>
        <begin position="213"/>
        <end position="233"/>
    </location>
</feature>
<feature type="region of interest" description="Disordered" evidence="1">
    <location>
        <begin position="162"/>
        <end position="194"/>
    </location>
</feature>
<evidence type="ECO:0000256" key="1">
    <source>
        <dbReference type="SAM" id="MobiDB-lite"/>
    </source>
</evidence>
<dbReference type="AlphaFoldDB" id="A0A7U2FJE2"/>
<evidence type="ECO:0000256" key="2">
    <source>
        <dbReference type="SAM" id="Phobius"/>
    </source>
</evidence>
<name>A0A7U2FJE2_PHANO</name>
<dbReference type="Pfam" id="PF11374">
    <property type="entry name" value="DUF3176"/>
    <property type="match status" value="1"/>
</dbReference>
<keyword evidence="2" id="KW-0812">Transmembrane</keyword>
<protein>
    <submittedName>
        <fullName evidence="3">Uncharacterized protein</fullName>
    </submittedName>
</protein>
<evidence type="ECO:0000313" key="3">
    <source>
        <dbReference type="EMBL" id="QRD04450.1"/>
    </source>
</evidence>
<feature type="compositionally biased region" description="Polar residues" evidence="1">
    <location>
        <begin position="74"/>
        <end position="86"/>
    </location>
</feature>
<keyword evidence="4" id="KW-1185">Reference proteome</keyword>
<accession>A0A7U2FJE2</accession>
<dbReference type="Proteomes" id="UP000663193">
    <property type="component" value="Chromosome 17"/>
</dbReference>
<dbReference type="PANTHER" id="PTHR37576">
    <property type="entry name" value="DEFECT AT LOW TEMPERATURE PROTEIN 1"/>
    <property type="match status" value="1"/>
</dbReference>
<feature type="region of interest" description="Disordered" evidence="1">
    <location>
        <begin position="36"/>
        <end position="144"/>
    </location>
</feature>
<feature type="compositionally biased region" description="Basic and acidic residues" evidence="1">
    <location>
        <begin position="41"/>
        <end position="50"/>
    </location>
</feature>
<reference evidence="4" key="1">
    <citation type="journal article" date="2021" name="BMC Genomics">
        <title>Chromosome-level genome assembly and manually-curated proteome of model necrotroph Parastagonospora nodorum Sn15 reveals a genome-wide trove of candidate effector homologs, and redundancy of virulence-related functions within an accessory chromosome.</title>
        <authorList>
            <person name="Bertazzoni S."/>
            <person name="Jones D.A.B."/>
            <person name="Phan H.T."/>
            <person name="Tan K.-C."/>
            <person name="Hane J.K."/>
        </authorList>
    </citation>
    <scope>NUCLEOTIDE SEQUENCE [LARGE SCALE GENOMIC DNA]</scope>
    <source>
        <strain evidence="4">SN15 / ATCC MYA-4574 / FGSC 10173)</strain>
    </source>
</reference>
<feature type="transmembrane region" description="Helical" evidence="2">
    <location>
        <begin position="343"/>
        <end position="364"/>
    </location>
</feature>
<dbReference type="EMBL" id="CP069039">
    <property type="protein sequence ID" value="QRD04450.1"/>
    <property type="molecule type" value="Genomic_DNA"/>
</dbReference>
<proteinExistence type="predicted"/>
<feature type="transmembrane region" description="Helical" evidence="2">
    <location>
        <begin position="253"/>
        <end position="278"/>
    </location>
</feature>
<keyword evidence="2" id="KW-1133">Transmembrane helix</keyword>
<feature type="compositionally biased region" description="Low complexity" evidence="1">
    <location>
        <begin position="87"/>
        <end position="105"/>
    </location>
</feature>
<gene>
    <name evidence="3" type="ORF">JI435_104160</name>
</gene>
<evidence type="ECO:0000313" key="4">
    <source>
        <dbReference type="Proteomes" id="UP000663193"/>
    </source>
</evidence>
<feature type="compositionally biased region" description="Polar residues" evidence="1">
    <location>
        <begin position="131"/>
        <end position="143"/>
    </location>
</feature>
<keyword evidence="2" id="KW-0472">Membrane</keyword>